<reference evidence="2" key="1">
    <citation type="submission" date="2021-01" db="EMBL/GenBank/DDBJ databases">
        <authorList>
            <person name="Corre E."/>
            <person name="Pelletier E."/>
            <person name="Niang G."/>
            <person name="Scheremetjew M."/>
            <person name="Finn R."/>
            <person name="Kale V."/>
            <person name="Holt S."/>
            <person name="Cochrane G."/>
            <person name="Meng A."/>
            <person name="Brown T."/>
            <person name="Cohen L."/>
        </authorList>
    </citation>
    <scope>NUCLEOTIDE SEQUENCE</scope>
    <source>
        <strain evidence="2">CCMP1594</strain>
    </source>
</reference>
<organism evidence="2">
    <name type="scientific">Eutreptiella gymnastica</name>
    <dbReference type="NCBI Taxonomy" id="73025"/>
    <lineage>
        <taxon>Eukaryota</taxon>
        <taxon>Discoba</taxon>
        <taxon>Euglenozoa</taxon>
        <taxon>Euglenida</taxon>
        <taxon>Spirocuta</taxon>
        <taxon>Euglenophyceae</taxon>
        <taxon>Eutreptiales</taxon>
        <taxon>Eutreptiaceae</taxon>
        <taxon>Eutreptiella</taxon>
    </lineage>
</organism>
<accession>A0A6T1YZR1</accession>
<proteinExistence type="predicted"/>
<gene>
    <name evidence="1" type="ORF">EGYM00163_LOCUS19543</name>
    <name evidence="2" type="ORF">EGYM00163_LOCUS19544</name>
</gene>
<dbReference type="EMBL" id="HBJA01055083">
    <property type="protein sequence ID" value="CAE0808413.1"/>
    <property type="molecule type" value="Transcribed_RNA"/>
</dbReference>
<dbReference type="EMBL" id="HBJA01055082">
    <property type="protein sequence ID" value="CAE0808412.1"/>
    <property type="molecule type" value="Transcribed_RNA"/>
</dbReference>
<protein>
    <submittedName>
        <fullName evidence="2">Uncharacterized protein</fullName>
    </submittedName>
</protein>
<evidence type="ECO:0000313" key="2">
    <source>
        <dbReference type="EMBL" id="CAE0808413.1"/>
    </source>
</evidence>
<sequence>MALERAPPGPVEFASSLIANVGSVQDLSLKHPPVIGRVWCPMLRGRHLTTPQTVTRTFLSPDVLPFHRKANPELLSAWGLGEGGGLTQPTADGPGEFQPGTNNPCPSPPPVLDMVHSRCGLLTQTHSFFLSRPRWLAYLVHHMALETTSWDGGSELSGAAMIPQMPVVADLTCSED</sequence>
<evidence type="ECO:0000313" key="1">
    <source>
        <dbReference type="EMBL" id="CAE0808412.1"/>
    </source>
</evidence>
<dbReference type="AlphaFoldDB" id="A0A6T1YZR1"/>
<name>A0A6T1YZR1_9EUGL</name>